<evidence type="ECO:0000256" key="1">
    <source>
        <dbReference type="SAM" id="MobiDB-lite"/>
    </source>
</evidence>
<keyword evidence="2" id="KW-0472">Membrane</keyword>
<evidence type="ECO:0000313" key="4">
    <source>
        <dbReference type="Proteomes" id="UP001189429"/>
    </source>
</evidence>
<feature type="region of interest" description="Disordered" evidence="1">
    <location>
        <begin position="1"/>
        <end position="94"/>
    </location>
</feature>
<name>A0ABN9VRB7_9DINO</name>
<gene>
    <name evidence="3" type="ORF">PCOR1329_LOCUS59709</name>
</gene>
<feature type="region of interest" description="Disordered" evidence="1">
    <location>
        <begin position="682"/>
        <end position="703"/>
    </location>
</feature>
<evidence type="ECO:0000313" key="3">
    <source>
        <dbReference type="EMBL" id="CAK0874949.1"/>
    </source>
</evidence>
<feature type="compositionally biased region" description="Polar residues" evidence="1">
    <location>
        <begin position="1"/>
        <end position="12"/>
    </location>
</feature>
<sequence length="761" mass="82531">PLRLNLATSSEGGQAEEPSARPEAPAPGLAPAPGPSARQRAWRGAAARRAVVPMSAAAPGPATPRTPDAPRLVAATSCGSSEESPPSLPGTSKRAFRGEHLKIPGADETPTTESVGDSAHARITSMRTPVSAHLGSVRRSLELDAATSTPGSASKPVVRRWNSGLAWGEDGLSRHCYVSLSEPGLLPWLCCLTPGFCLFGTLLVILAAAAFSQVAFYYLTALLTGYVACWSANLAVSCTVGFLNMRRDSSKDWHAMLREVQAKTSNASVMHIVILPNYKEDEEMMFDTLLNIAKSPLAKDCIRIALGMEEREGPSGQQKAERLIARCKGMFSDMFATFHPPGRQGETAGKSSNTQWAYRGTLERYADELTTWDPSRVFLTVGDADTIWNPQYFDCLAYRGLTMPKEEVAWTIWQPPLLLFRNLFAVPAFTRLSGFGTFLFELAGLANQRVGVHFCFSSYSLTLALASHRVIQGWDPDVIAEDHHMFCKCFFGAMWEAAKSEGDKDKDPELIEPKVRLCPVWLPAEGYLVESSEGYWESCVARFQQARRHAQGVAELGYATLQYVRLLAAVGPRRLSARAHLQIWSILLKMSTVHIFNTLQAFVMTLNIAMAVPAVVGRVLVHGLAVFASPWLLFGFDSASSTALSQKLCLAAHGPLPLVGVLSAVTLFLAVKDVIEGRYIPKTPHRGSGGGKEPPPPAAGGGRMSTLECVTLAAKMQHDMLALSEPTILLYGMVPEILAAWSLLRKGSDFEYIVAAKPTSD</sequence>
<evidence type="ECO:0008006" key="5">
    <source>
        <dbReference type="Google" id="ProtNLM"/>
    </source>
</evidence>
<feature type="compositionally biased region" description="Pro residues" evidence="1">
    <location>
        <begin position="24"/>
        <end position="34"/>
    </location>
</feature>
<accession>A0ABN9VRB7</accession>
<protein>
    <recommendedName>
        <fullName evidence="5">Glycosyltransferase 2-like domain-containing protein</fullName>
    </recommendedName>
</protein>
<keyword evidence="2" id="KW-0812">Transmembrane</keyword>
<feature type="transmembrane region" description="Helical" evidence="2">
    <location>
        <begin position="216"/>
        <end position="243"/>
    </location>
</feature>
<feature type="non-terminal residue" evidence="3">
    <location>
        <position position="1"/>
    </location>
</feature>
<dbReference type="Proteomes" id="UP001189429">
    <property type="component" value="Unassembled WGS sequence"/>
</dbReference>
<dbReference type="PANTHER" id="PTHR36851">
    <property type="entry name" value="UNNAMED PRODUCT"/>
    <property type="match status" value="1"/>
</dbReference>
<feature type="transmembrane region" description="Helical" evidence="2">
    <location>
        <begin position="648"/>
        <end position="671"/>
    </location>
</feature>
<feature type="transmembrane region" description="Helical" evidence="2">
    <location>
        <begin position="185"/>
        <end position="210"/>
    </location>
</feature>
<keyword evidence="4" id="KW-1185">Reference proteome</keyword>
<reference evidence="3" key="1">
    <citation type="submission" date="2023-10" db="EMBL/GenBank/DDBJ databases">
        <authorList>
            <person name="Chen Y."/>
            <person name="Shah S."/>
            <person name="Dougan E. K."/>
            <person name="Thang M."/>
            <person name="Chan C."/>
        </authorList>
    </citation>
    <scope>NUCLEOTIDE SEQUENCE [LARGE SCALE GENOMIC DNA]</scope>
</reference>
<proteinExistence type="predicted"/>
<dbReference type="PANTHER" id="PTHR36851:SF1">
    <property type="entry name" value="GLYCO_TRANS_2-LIKE DOMAIN-CONTAINING PROTEIN"/>
    <property type="match status" value="1"/>
</dbReference>
<comment type="caution">
    <text evidence="3">The sequence shown here is derived from an EMBL/GenBank/DDBJ whole genome shotgun (WGS) entry which is preliminary data.</text>
</comment>
<organism evidence="3 4">
    <name type="scientific">Prorocentrum cordatum</name>
    <dbReference type="NCBI Taxonomy" id="2364126"/>
    <lineage>
        <taxon>Eukaryota</taxon>
        <taxon>Sar</taxon>
        <taxon>Alveolata</taxon>
        <taxon>Dinophyceae</taxon>
        <taxon>Prorocentrales</taxon>
        <taxon>Prorocentraceae</taxon>
        <taxon>Prorocentrum</taxon>
    </lineage>
</organism>
<feature type="compositionally biased region" description="Low complexity" evidence="1">
    <location>
        <begin position="35"/>
        <end position="92"/>
    </location>
</feature>
<evidence type="ECO:0000256" key="2">
    <source>
        <dbReference type="SAM" id="Phobius"/>
    </source>
</evidence>
<keyword evidence="2" id="KW-1133">Transmembrane helix</keyword>
<dbReference type="EMBL" id="CAUYUJ010017454">
    <property type="protein sequence ID" value="CAK0874949.1"/>
    <property type="molecule type" value="Genomic_DNA"/>
</dbReference>
<feature type="transmembrane region" description="Helical" evidence="2">
    <location>
        <begin position="615"/>
        <end position="636"/>
    </location>
</feature>